<evidence type="ECO:0000313" key="2">
    <source>
        <dbReference type="EMBL" id="MBO0514962.1"/>
    </source>
</evidence>
<keyword evidence="3" id="KW-1185">Reference proteome</keyword>
<name>A0A939FCL0_9ACTN</name>
<dbReference type="InterPro" id="IPR012924">
    <property type="entry name" value="TfuA_core"/>
</dbReference>
<dbReference type="AlphaFoldDB" id="A0A939FCL0"/>
<dbReference type="Pfam" id="PF07812">
    <property type="entry name" value="TfuA"/>
    <property type="match status" value="1"/>
</dbReference>
<gene>
    <name evidence="2" type="ORF">J0695_24650</name>
</gene>
<dbReference type="RefSeq" id="WP_206965209.1">
    <property type="nucleotide sequence ID" value="NZ_BAAAJJ010000028.1"/>
</dbReference>
<dbReference type="SMR" id="A0A939FCL0"/>
<comment type="caution">
    <text evidence="2">The sequence shown here is derived from an EMBL/GenBank/DDBJ whole genome shotgun (WGS) entry which is preliminary data.</text>
</comment>
<dbReference type="EMBL" id="JAFLRJ010000248">
    <property type="protein sequence ID" value="MBO0514962.1"/>
    <property type="molecule type" value="Genomic_DNA"/>
</dbReference>
<protein>
    <recommendedName>
        <fullName evidence="1">TfuA-like core domain-containing protein</fullName>
    </recommendedName>
</protein>
<sequence>MTGNPTLTVFTGPSLRPADLTRLQALAAERKRTLDLRPPVRRHDLLALIGADSPRKIVMLDGEFGQSLAVSVTEVRALLYAGQPLSGASSMGALRAVECRTIGMTGSGWVYTQYLNGSIDSDGDVALLYDPEDYTPVTVPLVNVRWLLAERVREGALSLAEASSALDVAQDLNFRDRRHSVLLKQWKRALPGSAVAAVEADFGAERLDGWDRKRLDALEAVQAALSS</sequence>
<evidence type="ECO:0000313" key="3">
    <source>
        <dbReference type="Proteomes" id="UP000664167"/>
    </source>
</evidence>
<evidence type="ECO:0000259" key="1">
    <source>
        <dbReference type="Pfam" id="PF07812"/>
    </source>
</evidence>
<reference evidence="2" key="1">
    <citation type="submission" date="2021-03" db="EMBL/GenBank/DDBJ databases">
        <title>Streptomyces poriferae sp. nov., a novel marine sponge-derived Actinobacteria species with anti-MRSA activity.</title>
        <authorList>
            <person name="Sandoval-Powers M."/>
            <person name="Kralova S."/>
            <person name="Nguyen G.-S."/>
            <person name="Fawwal D."/>
            <person name="Degnes K."/>
            <person name="Klinkenberg G."/>
            <person name="Sletta H."/>
            <person name="Wentzel A."/>
            <person name="Liles M.R."/>
        </authorList>
    </citation>
    <scope>NUCLEOTIDE SEQUENCE</scope>
    <source>
        <strain evidence="2">DSM 41794</strain>
    </source>
</reference>
<dbReference type="Proteomes" id="UP000664167">
    <property type="component" value="Unassembled WGS sequence"/>
</dbReference>
<proteinExistence type="predicted"/>
<accession>A0A939FCL0</accession>
<feature type="domain" description="TfuA-like core" evidence="1">
    <location>
        <begin position="61"/>
        <end position="177"/>
    </location>
</feature>
<organism evidence="2 3">
    <name type="scientific">Streptomyces beijiangensis</name>
    <dbReference type="NCBI Taxonomy" id="163361"/>
    <lineage>
        <taxon>Bacteria</taxon>
        <taxon>Bacillati</taxon>
        <taxon>Actinomycetota</taxon>
        <taxon>Actinomycetes</taxon>
        <taxon>Kitasatosporales</taxon>
        <taxon>Streptomycetaceae</taxon>
        <taxon>Streptomyces</taxon>
    </lineage>
</organism>